<accession>A0A5B7EKW0</accession>
<dbReference type="Proteomes" id="UP000324222">
    <property type="component" value="Unassembled WGS sequence"/>
</dbReference>
<comment type="caution">
    <text evidence="2">The sequence shown here is derived from an EMBL/GenBank/DDBJ whole genome shotgun (WGS) entry which is preliminary data.</text>
</comment>
<gene>
    <name evidence="2" type="ORF">E2C01_027338</name>
</gene>
<sequence length="109" mass="12206">MKQMVNGVPDAINEQEPNEASEFIPQHRHVKKKNKRRKYYTFTGKTFETRIKNRCNSLKLAVTFLTVKVLAFPPPVLSPVLLTGSVLLSSSDRSALVGAEGEWTACASW</sequence>
<name>A0A5B7EKW0_PORTR</name>
<organism evidence="2 3">
    <name type="scientific">Portunus trituberculatus</name>
    <name type="common">Swimming crab</name>
    <name type="synonym">Neptunus trituberculatus</name>
    <dbReference type="NCBI Taxonomy" id="210409"/>
    <lineage>
        <taxon>Eukaryota</taxon>
        <taxon>Metazoa</taxon>
        <taxon>Ecdysozoa</taxon>
        <taxon>Arthropoda</taxon>
        <taxon>Crustacea</taxon>
        <taxon>Multicrustacea</taxon>
        <taxon>Malacostraca</taxon>
        <taxon>Eumalacostraca</taxon>
        <taxon>Eucarida</taxon>
        <taxon>Decapoda</taxon>
        <taxon>Pleocyemata</taxon>
        <taxon>Brachyura</taxon>
        <taxon>Eubrachyura</taxon>
        <taxon>Portunoidea</taxon>
        <taxon>Portunidae</taxon>
        <taxon>Portuninae</taxon>
        <taxon>Portunus</taxon>
    </lineage>
</organism>
<keyword evidence="3" id="KW-1185">Reference proteome</keyword>
<feature type="region of interest" description="Disordered" evidence="1">
    <location>
        <begin position="1"/>
        <end position="32"/>
    </location>
</feature>
<evidence type="ECO:0000256" key="1">
    <source>
        <dbReference type="SAM" id="MobiDB-lite"/>
    </source>
</evidence>
<dbReference type="EMBL" id="VSRR010002948">
    <property type="protein sequence ID" value="MPC33968.1"/>
    <property type="molecule type" value="Genomic_DNA"/>
</dbReference>
<dbReference type="AlphaFoldDB" id="A0A5B7EKW0"/>
<reference evidence="2 3" key="1">
    <citation type="submission" date="2019-05" db="EMBL/GenBank/DDBJ databases">
        <title>Another draft genome of Portunus trituberculatus and its Hox gene families provides insights of decapod evolution.</title>
        <authorList>
            <person name="Jeong J.-H."/>
            <person name="Song I."/>
            <person name="Kim S."/>
            <person name="Choi T."/>
            <person name="Kim D."/>
            <person name="Ryu S."/>
            <person name="Kim W."/>
        </authorList>
    </citation>
    <scope>NUCLEOTIDE SEQUENCE [LARGE SCALE GENOMIC DNA]</scope>
    <source>
        <tissue evidence="2">Muscle</tissue>
    </source>
</reference>
<evidence type="ECO:0000313" key="2">
    <source>
        <dbReference type="EMBL" id="MPC33968.1"/>
    </source>
</evidence>
<evidence type="ECO:0000313" key="3">
    <source>
        <dbReference type="Proteomes" id="UP000324222"/>
    </source>
</evidence>
<protein>
    <submittedName>
        <fullName evidence="2">Uncharacterized protein</fullName>
    </submittedName>
</protein>
<proteinExistence type="predicted"/>